<gene>
    <name evidence="1" type="ORF">F0Q45_11400</name>
</gene>
<accession>A0A5B1BS00</accession>
<reference evidence="1 2" key="1">
    <citation type="submission" date="2019-09" db="EMBL/GenBank/DDBJ databases">
        <title>Report of infection by Mycobacterium simiae a patient suffering from pulmonary tuberculosis.</title>
        <authorList>
            <person name="Mohanty P.S."/>
            <person name="Bansal A.K."/>
            <person name="Singh H."/>
            <person name="Sharma S."/>
            <person name="Patil S.A."/>
            <person name="Upadhaya P."/>
            <person name="Singh P.K."/>
            <person name="Kumar D."/>
            <person name="Kumar S."/>
            <person name="Singh R.K."/>
            <person name="Chaudhary B."/>
        </authorList>
    </citation>
    <scope>NUCLEOTIDE SEQUENCE [LARGE SCALE GENOMIC DNA]</scope>
    <source>
        <strain evidence="1 2">JAL-560-SIM</strain>
    </source>
</reference>
<name>A0A5B1BS00_MYCSI</name>
<dbReference type="AlphaFoldDB" id="A0A5B1BS00"/>
<dbReference type="OrthoDB" id="5379188at2"/>
<evidence type="ECO:0000313" key="2">
    <source>
        <dbReference type="Proteomes" id="UP000324701"/>
    </source>
</evidence>
<proteinExistence type="predicted"/>
<dbReference type="Proteomes" id="UP000324701">
    <property type="component" value="Unassembled WGS sequence"/>
</dbReference>
<keyword evidence="2" id="KW-1185">Reference proteome</keyword>
<comment type="caution">
    <text evidence="1">The sequence shown here is derived from an EMBL/GenBank/DDBJ whole genome shotgun (WGS) entry which is preliminary data.</text>
</comment>
<dbReference type="EMBL" id="VTZN01000057">
    <property type="protein sequence ID" value="KAA1250113.1"/>
    <property type="molecule type" value="Genomic_DNA"/>
</dbReference>
<protein>
    <submittedName>
        <fullName evidence="1">Uncharacterized protein</fullName>
    </submittedName>
</protein>
<dbReference type="RefSeq" id="WP_149654059.1">
    <property type="nucleotide sequence ID" value="NZ_VTZN01000057.1"/>
</dbReference>
<sequence>MSLAVIQLHRGRNSILTPAGVYRLRYRDSLFLQLVEAATPDPPPGSDVALRWDYEAAALAVLSHLFEICDVFEAP</sequence>
<evidence type="ECO:0000313" key="1">
    <source>
        <dbReference type="EMBL" id="KAA1250113.1"/>
    </source>
</evidence>
<organism evidence="1 2">
    <name type="scientific">Mycobacterium simiae</name>
    <name type="common">Mycobacterium habana</name>
    <dbReference type="NCBI Taxonomy" id="1784"/>
    <lineage>
        <taxon>Bacteria</taxon>
        <taxon>Bacillati</taxon>
        <taxon>Actinomycetota</taxon>
        <taxon>Actinomycetes</taxon>
        <taxon>Mycobacteriales</taxon>
        <taxon>Mycobacteriaceae</taxon>
        <taxon>Mycobacterium</taxon>
        <taxon>Mycobacterium simiae complex</taxon>
    </lineage>
</organism>